<evidence type="ECO:0000256" key="2">
    <source>
        <dbReference type="ARBA" id="ARBA00022691"/>
    </source>
</evidence>
<dbReference type="PROSITE" id="PS51918">
    <property type="entry name" value="RADICAL_SAM"/>
    <property type="match status" value="1"/>
</dbReference>
<dbReference type="Gene3D" id="3.40.50.280">
    <property type="entry name" value="Cobalamin-binding domain"/>
    <property type="match status" value="1"/>
</dbReference>
<dbReference type="PANTHER" id="PTHR43409:SF16">
    <property type="entry name" value="SLR0320 PROTEIN"/>
    <property type="match status" value="1"/>
</dbReference>
<evidence type="ECO:0000259" key="6">
    <source>
        <dbReference type="PROSITE" id="PS51332"/>
    </source>
</evidence>
<dbReference type="InterPro" id="IPR006638">
    <property type="entry name" value="Elp3/MiaA/NifB-like_rSAM"/>
</dbReference>
<proteinExistence type="predicted"/>
<dbReference type="CDD" id="cd01335">
    <property type="entry name" value="Radical_SAM"/>
    <property type="match status" value="1"/>
</dbReference>
<keyword evidence="2" id="KW-0949">S-adenosyl-L-methionine</keyword>
<dbReference type="RefSeq" id="WP_260746636.1">
    <property type="nucleotide sequence ID" value="NZ_CP092109.1"/>
</dbReference>
<sequence length="475" mass="52477">MNVLLISTNRNCLPMAVMPMGACLVAEAAEQAGHRVHLLDLMFAERTHLPVESAIAECHPDVIALSVRNIDNNGMQLPEFYLNDLHTMVDLIRTRTQVPIILGGAALGVMPEAILRLTNASCAVVGDGARIFPVLLERLSRGESIADVPGVALIQNGKFRCNPTLPSDFSAICQVPDYRRWLDIPAYRSRLATAPLQTKTGCEFRCVYCTYPGIEGHTCNLKDPGSVADAVMRLSASGFHEIEIVDSVFNAPLDHALNVCAALARVGSKARIQCLELNPRYVTDELMYSMAQAGFTGIGITLESAADGVLEGLNKGFSSHEVHRTAEVVSRHRIPCAWIFLFGGPGETRETVRETLQFAQTRIRPGDIAFFNTGIRIYPGTQLETIARRQGVLSCSADEMLSPTFYVSPEVESRWIEQELQQARRNHLNFIDMGSLSLPFLPTIHRVGAKLGLRPPLWRYTRLIRRILRMAGMDV</sequence>
<dbReference type="InterPro" id="IPR058240">
    <property type="entry name" value="rSAM_sf"/>
</dbReference>
<keyword evidence="5" id="KW-0411">Iron-sulfur</keyword>
<evidence type="ECO:0000256" key="4">
    <source>
        <dbReference type="ARBA" id="ARBA00023004"/>
    </source>
</evidence>
<dbReference type="Pfam" id="PF04055">
    <property type="entry name" value="Radical_SAM"/>
    <property type="match status" value="1"/>
</dbReference>
<evidence type="ECO:0000313" key="8">
    <source>
        <dbReference type="EMBL" id="UWZ78286.1"/>
    </source>
</evidence>
<keyword evidence="9" id="KW-1185">Reference proteome</keyword>
<keyword evidence="4" id="KW-0408">Iron</keyword>
<feature type="domain" description="Radical SAM core" evidence="7">
    <location>
        <begin position="186"/>
        <end position="410"/>
    </location>
</feature>
<feature type="domain" description="B12-binding" evidence="6">
    <location>
        <begin position="1"/>
        <end position="146"/>
    </location>
</feature>
<dbReference type="Proteomes" id="UP001060414">
    <property type="component" value="Chromosome"/>
</dbReference>
<evidence type="ECO:0000313" key="9">
    <source>
        <dbReference type="Proteomes" id="UP001060414"/>
    </source>
</evidence>
<evidence type="ECO:0000256" key="5">
    <source>
        <dbReference type="ARBA" id="ARBA00023014"/>
    </source>
</evidence>
<keyword evidence="3" id="KW-0479">Metal-binding</keyword>
<evidence type="ECO:0000256" key="3">
    <source>
        <dbReference type="ARBA" id="ARBA00022723"/>
    </source>
</evidence>
<protein>
    <submittedName>
        <fullName evidence="8">Cobalamin-dependent protein</fullName>
    </submittedName>
</protein>
<dbReference type="SUPFAM" id="SSF102114">
    <property type="entry name" value="Radical SAM enzymes"/>
    <property type="match status" value="1"/>
</dbReference>
<dbReference type="InterPro" id="IPR051198">
    <property type="entry name" value="BchE-like"/>
</dbReference>
<gene>
    <name evidence="8" type="ORF">L9S41_11325</name>
</gene>
<accession>A0ABY5ZGQ4</accession>
<dbReference type="SFLD" id="SFLDG01123">
    <property type="entry name" value="methyltransferase_(Class_B)"/>
    <property type="match status" value="1"/>
</dbReference>
<reference evidence="8" key="1">
    <citation type="journal article" date="2022" name="Environ. Microbiol.">
        <title>Geoalkalibacter halelectricus SAP #1 sp. nov. possessing extracellular electron transfer and mineral#reducing capabilities from a haloalkaline environment.</title>
        <authorList>
            <person name="Yadav S."/>
            <person name="Singh R."/>
            <person name="Sundharam S.S."/>
            <person name="Chaudhary S."/>
            <person name="Krishnamurthi S."/>
            <person name="Patil S.A."/>
        </authorList>
    </citation>
    <scope>NUCLEOTIDE SEQUENCE</scope>
    <source>
        <strain evidence="8">SAP-1</strain>
    </source>
</reference>
<dbReference type="InterPro" id="IPR023404">
    <property type="entry name" value="rSAM_horseshoe"/>
</dbReference>
<name>A0ABY5ZGQ4_9BACT</name>
<dbReference type="InterPro" id="IPR006158">
    <property type="entry name" value="Cobalamin-bd"/>
</dbReference>
<dbReference type="Pfam" id="PF02310">
    <property type="entry name" value="B12-binding"/>
    <property type="match status" value="1"/>
</dbReference>
<evidence type="ECO:0000256" key="1">
    <source>
        <dbReference type="ARBA" id="ARBA00001966"/>
    </source>
</evidence>
<dbReference type="PROSITE" id="PS51332">
    <property type="entry name" value="B12_BINDING"/>
    <property type="match status" value="1"/>
</dbReference>
<dbReference type="InterPro" id="IPR034466">
    <property type="entry name" value="Methyltransferase_Class_B"/>
</dbReference>
<dbReference type="SMART" id="SM00729">
    <property type="entry name" value="Elp3"/>
    <property type="match status" value="1"/>
</dbReference>
<dbReference type="InterPro" id="IPR007197">
    <property type="entry name" value="rSAM"/>
</dbReference>
<dbReference type="SFLD" id="SFLDG01082">
    <property type="entry name" value="B12-binding_domain_containing"/>
    <property type="match status" value="1"/>
</dbReference>
<evidence type="ECO:0000259" key="7">
    <source>
        <dbReference type="PROSITE" id="PS51918"/>
    </source>
</evidence>
<comment type="cofactor">
    <cofactor evidence="1">
        <name>[4Fe-4S] cluster</name>
        <dbReference type="ChEBI" id="CHEBI:49883"/>
    </cofactor>
</comment>
<organism evidence="8 9">
    <name type="scientific">Geoalkalibacter halelectricus</name>
    <dbReference type="NCBI Taxonomy" id="2847045"/>
    <lineage>
        <taxon>Bacteria</taxon>
        <taxon>Pseudomonadati</taxon>
        <taxon>Thermodesulfobacteriota</taxon>
        <taxon>Desulfuromonadia</taxon>
        <taxon>Desulfuromonadales</taxon>
        <taxon>Geoalkalibacteraceae</taxon>
        <taxon>Geoalkalibacter</taxon>
    </lineage>
</organism>
<dbReference type="SFLD" id="SFLDS00029">
    <property type="entry name" value="Radical_SAM"/>
    <property type="match status" value="1"/>
</dbReference>
<dbReference type="Gene3D" id="3.80.30.20">
    <property type="entry name" value="tm_1862 like domain"/>
    <property type="match status" value="1"/>
</dbReference>
<dbReference type="PANTHER" id="PTHR43409">
    <property type="entry name" value="ANAEROBIC MAGNESIUM-PROTOPORPHYRIN IX MONOMETHYL ESTER CYCLASE-RELATED"/>
    <property type="match status" value="1"/>
</dbReference>
<dbReference type="EMBL" id="CP092109">
    <property type="protein sequence ID" value="UWZ78286.1"/>
    <property type="molecule type" value="Genomic_DNA"/>
</dbReference>